<dbReference type="AlphaFoldDB" id="A0A1H1H411"/>
<sequence>MEAQVLKAADRLSLSPSVSSGAIQRVLDADPSDAVAAYLALAEVHVGRVGSTRNAHEDPEALALHEAVTKMGLFSTAQANVLPRWCAATIPARLPVELLMPEDIITTTCEFIALLAYLVETGMFPRPRRDADLGAIQMGAVLGPISPAARELYFDGPDPRLIKAHKELVEAVAADPKLLYQRRNHPVKDRMLLRLREVGFGFDTARKILVCEQVDLEQGKGGQRPTERFVAELVLLLDRR</sequence>
<evidence type="ECO:0000313" key="1">
    <source>
        <dbReference type="EMBL" id="SDR20144.1"/>
    </source>
</evidence>
<keyword evidence="2" id="KW-1185">Reference proteome</keyword>
<accession>A0A1H1H411</accession>
<proteinExistence type="predicted"/>
<evidence type="ECO:0000313" key="2">
    <source>
        <dbReference type="Proteomes" id="UP000183053"/>
    </source>
</evidence>
<dbReference type="RefSeq" id="WP_068568006.1">
    <property type="nucleotide sequence ID" value="NZ_FNLF01000002.1"/>
</dbReference>
<organism evidence="1 2">
    <name type="scientific">Tsukamurella pulmonis</name>
    <dbReference type="NCBI Taxonomy" id="47312"/>
    <lineage>
        <taxon>Bacteria</taxon>
        <taxon>Bacillati</taxon>
        <taxon>Actinomycetota</taxon>
        <taxon>Actinomycetes</taxon>
        <taxon>Mycobacteriales</taxon>
        <taxon>Tsukamurellaceae</taxon>
        <taxon>Tsukamurella</taxon>
    </lineage>
</organism>
<gene>
    <name evidence="1" type="ORF">SAMN04489765_3796</name>
</gene>
<dbReference type="EMBL" id="FNLF01000002">
    <property type="protein sequence ID" value="SDR20144.1"/>
    <property type="molecule type" value="Genomic_DNA"/>
</dbReference>
<name>A0A1H1H411_9ACTN</name>
<protein>
    <submittedName>
        <fullName evidence="1">Uncharacterized protein</fullName>
    </submittedName>
</protein>
<dbReference type="Proteomes" id="UP000183053">
    <property type="component" value="Unassembled WGS sequence"/>
</dbReference>
<reference evidence="2" key="1">
    <citation type="submission" date="2016-10" db="EMBL/GenBank/DDBJ databases">
        <authorList>
            <person name="Varghese N."/>
            <person name="Submissions S."/>
        </authorList>
    </citation>
    <scope>NUCLEOTIDE SEQUENCE [LARGE SCALE GENOMIC DNA]</scope>
    <source>
        <strain evidence="2">DSM 44142</strain>
    </source>
</reference>